<name>A0A2G1W9I2_9BACT</name>
<dbReference type="GO" id="GO:0005198">
    <property type="term" value="F:structural molecule activity"/>
    <property type="evidence" value="ECO:0007669"/>
    <property type="project" value="InterPro"/>
</dbReference>
<reference evidence="2 3" key="1">
    <citation type="submission" date="2017-06" db="EMBL/GenBank/DDBJ databases">
        <title>Description of Rhodopirellula bahusiensis sp. nov.</title>
        <authorList>
            <person name="Kizina J."/>
            <person name="Harder J."/>
        </authorList>
    </citation>
    <scope>NUCLEOTIDE SEQUENCE [LARGE SCALE GENOMIC DNA]</scope>
    <source>
        <strain evidence="2 3">SWK21</strain>
    </source>
</reference>
<keyword evidence="2" id="KW-0969">Cilium</keyword>
<dbReference type="EMBL" id="NIZW01000006">
    <property type="protein sequence ID" value="PHQ35687.1"/>
    <property type="molecule type" value="Genomic_DNA"/>
</dbReference>
<dbReference type="AlphaFoldDB" id="A0A2G1W9I2"/>
<dbReference type="OrthoDB" id="225814at2"/>
<dbReference type="PANTHER" id="PTHR42792">
    <property type="entry name" value="FLAGELLIN"/>
    <property type="match status" value="1"/>
</dbReference>
<evidence type="ECO:0000259" key="1">
    <source>
        <dbReference type="Pfam" id="PF00669"/>
    </source>
</evidence>
<keyword evidence="3" id="KW-1185">Reference proteome</keyword>
<dbReference type="InterPro" id="IPR001492">
    <property type="entry name" value="Flagellin"/>
</dbReference>
<proteinExistence type="predicted"/>
<gene>
    <name evidence="2" type="ORF">CEE69_08730</name>
</gene>
<dbReference type="GeneID" id="90608264"/>
<dbReference type="Gene3D" id="1.20.1330.10">
    <property type="entry name" value="f41 fragment of flagellin, N-terminal domain"/>
    <property type="match status" value="2"/>
</dbReference>
<dbReference type="RefSeq" id="WP_099260319.1">
    <property type="nucleotide sequence ID" value="NZ_NIZW01000006.1"/>
</dbReference>
<comment type="caution">
    <text evidence="2">The sequence shown here is derived from an EMBL/GenBank/DDBJ whole genome shotgun (WGS) entry which is preliminary data.</text>
</comment>
<sequence length="651" mass="68956">MSLLPVATNRTSTPLQNQRLMFQLNSDQLAIQRQYDQLSTGRRVLSISDDPASAARAIGLQRQVSRTDQLVRNADASEAFYQSADVTLNKVDSAIIEARGVAVEAAQSILSDDEREALAMTIRQQMESIVSAGNGMFTDHQLLGGVLQTESALEHISGTVRFNGNQATGQTKLGDGTRTEFTVTAASAIGLGEPFIEGSSLGAGLNENTRLIDMKQGDGVQPGVLTVSDGNNFVELDLRQAATIGDVADILRTADLDGRSLSVTLGADSITVQYADGLPGTLAIKDAAGSRLASDLLISNPDGFRPPPLVGDRLSPQVTAGTPLSDLNNGAGLDLSDGLVIDRGDDRYTIDFSGAETVGDVIIAINRSDAEVQAVLNETQGRIELHALRSGVDYSVGENGGTAATELGIRTATEDTAISELARGRGLNFNPEGPDLVITRPDGVELELELEDVATVGDIIDLVRDHPDNQDTLRVQIALNDVGNGLRLTAPPGADPIRVTQPGLSDAGTYLGWIPEDATAAEGEIDGSFAVLNGSDFQPRDAGGAIDTLLRLEQAVRDGDISEIGRLQARLDEDLDDSTRTRGRVGVWHSALQDSRTAVENENVLLQSQLSDAMDADLAVVISELQARQVALEASMRFVGQTSGITVLNYL</sequence>
<dbReference type="SUPFAM" id="SSF64518">
    <property type="entry name" value="Phase 1 flagellin"/>
    <property type="match status" value="1"/>
</dbReference>
<keyword evidence="2" id="KW-0966">Cell projection</keyword>
<dbReference type="GO" id="GO:0009288">
    <property type="term" value="C:bacterial-type flagellum"/>
    <property type="evidence" value="ECO:0007669"/>
    <property type="project" value="InterPro"/>
</dbReference>
<dbReference type="Proteomes" id="UP000225740">
    <property type="component" value="Unassembled WGS sequence"/>
</dbReference>
<feature type="domain" description="Flagellin N-terminal" evidence="1">
    <location>
        <begin position="18"/>
        <end position="130"/>
    </location>
</feature>
<organism evidence="2 3">
    <name type="scientific">Rhodopirellula bahusiensis</name>
    <dbReference type="NCBI Taxonomy" id="2014065"/>
    <lineage>
        <taxon>Bacteria</taxon>
        <taxon>Pseudomonadati</taxon>
        <taxon>Planctomycetota</taxon>
        <taxon>Planctomycetia</taxon>
        <taxon>Pirellulales</taxon>
        <taxon>Pirellulaceae</taxon>
        <taxon>Rhodopirellula</taxon>
    </lineage>
</organism>
<accession>A0A2G1W9I2</accession>
<dbReference type="Pfam" id="PF00669">
    <property type="entry name" value="Flagellin_N"/>
    <property type="match status" value="1"/>
</dbReference>
<evidence type="ECO:0000313" key="2">
    <source>
        <dbReference type="EMBL" id="PHQ35687.1"/>
    </source>
</evidence>
<dbReference type="PANTHER" id="PTHR42792:SF2">
    <property type="entry name" value="FLAGELLIN"/>
    <property type="match status" value="1"/>
</dbReference>
<protein>
    <submittedName>
        <fullName evidence="2">Flagellar hook protein</fullName>
    </submittedName>
</protein>
<dbReference type="InterPro" id="IPR001029">
    <property type="entry name" value="Flagellin_N"/>
</dbReference>
<keyword evidence="2" id="KW-0282">Flagellum</keyword>
<evidence type="ECO:0000313" key="3">
    <source>
        <dbReference type="Proteomes" id="UP000225740"/>
    </source>
</evidence>